<dbReference type="InterPro" id="IPR043968">
    <property type="entry name" value="SGNH"/>
</dbReference>
<feature type="transmembrane region" description="Helical" evidence="1">
    <location>
        <begin position="119"/>
        <end position="144"/>
    </location>
</feature>
<dbReference type="InterPro" id="IPR050879">
    <property type="entry name" value="Acyltransferase_3"/>
</dbReference>
<feature type="transmembrane region" description="Helical" evidence="1">
    <location>
        <begin position="240"/>
        <end position="259"/>
    </location>
</feature>
<comment type="caution">
    <text evidence="4">The sequence shown here is derived from an EMBL/GenBank/DDBJ whole genome shotgun (WGS) entry which is preliminary data.</text>
</comment>
<feature type="transmembrane region" description="Helical" evidence="1">
    <location>
        <begin position="338"/>
        <end position="357"/>
    </location>
</feature>
<evidence type="ECO:0000259" key="3">
    <source>
        <dbReference type="Pfam" id="PF19040"/>
    </source>
</evidence>
<dbReference type="AlphaFoldDB" id="A0A1E5XKV6"/>
<dbReference type="SUPFAM" id="SSF52266">
    <property type="entry name" value="SGNH hydrolase"/>
    <property type="match status" value="1"/>
</dbReference>
<gene>
    <name evidence="4" type="ORF">VW23_002265</name>
</gene>
<dbReference type="GO" id="GO:0016747">
    <property type="term" value="F:acyltransferase activity, transferring groups other than amino-acyl groups"/>
    <property type="evidence" value="ECO:0007669"/>
    <property type="project" value="InterPro"/>
</dbReference>
<feature type="transmembrane region" description="Helical" evidence="1">
    <location>
        <begin position="156"/>
        <end position="180"/>
    </location>
</feature>
<feature type="transmembrane region" description="Helical" evidence="1">
    <location>
        <begin position="26"/>
        <end position="43"/>
    </location>
</feature>
<dbReference type="InterPro" id="IPR002656">
    <property type="entry name" value="Acyl_transf_3_dom"/>
</dbReference>
<keyword evidence="1" id="KW-0812">Transmembrane</keyword>
<name>A0A1E5XKV6_9HYPH</name>
<sequence>MRALAVVAVIIHHFSRDALPSGYLGVDVFFVISGYVIASSLAAHGDDSLLTFLRAFYVRRVKRILPALVLCVLLTGLAITAIDRTPGNALLTGVAALFGVSNISLAFEETDYFARPTDLNVFAQTWSLGVEEQFYLVFPLLFWLGLQPRRFGGTRAYLVALSLLSLASLLAFILGTSSAAAKLTYFAMPSRFWQLAAGALLFTLLHGPARRIGTLPAALAPVFLTVALALLFAPRQYQALNAIAVVAATLGLLASTRAGSGTHAVLSHPAVVYVGKISYSLYLWHWSVLSLSRWTIGVHAWTIPLQALAIAALSILSYTFVERPLRHAVWAGTTWRTVGAGILASAACAVLILGGAVSRETLGLQAITAGKFPASHLPLPGSGASFGNCALGTGHEALAESTFDLCTAPAPTAGAPMIWALGDSHAGHLQGLLYAVYDQAGMGVHLIETVATPFPTLPGRPSAARQRIFETILERLRPGDIVLVARLMLSRTGDPVPVPGLDEWTASLGELADQMGRRGVNVVVMGPSPMFDFDIIDACVLFDPCTISRARLAEQVEKVLGTLRVTASSRRNLFVFDSFEVLCPPSIGVCSATRDGVPLMRDRDHLNARGAAALTAEFLRFLQQNGLYAPVATSRNVRDPA</sequence>
<keyword evidence="1" id="KW-1133">Transmembrane helix</keyword>
<reference evidence="4 5" key="1">
    <citation type="journal article" date="2015" name="Genome Announc.">
        <title>Genome Assemblies of Three Soil-Associated Devosia species: D. insulae, D. limi, and D. soli.</title>
        <authorList>
            <person name="Hassan Y.I."/>
            <person name="Lepp D."/>
            <person name="Zhou T."/>
        </authorList>
    </citation>
    <scope>NUCLEOTIDE SEQUENCE [LARGE SCALE GENOMIC DNA]</scope>
    <source>
        <strain evidence="4 5">DS-56</strain>
    </source>
</reference>
<feature type="transmembrane region" description="Helical" evidence="1">
    <location>
        <begin position="64"/>
        <end position="82"/>
    </location>
</feature>
<protein>
    <recommendedName>
        <fullName evidence="6">Acyltransferase</fullName>
    </recommendedName>
</protein>
<evidence type="ECO:0008006" key="6">
    <source>
        <dbReference type="Google" id="ProtNLM"/>
    </source>
</evidence>
<feature type="transmembrane region" description="Helical" evidence="1">
    <location>
        <begin position="88"/>
        <end position="107"/>
    </location>
</feature>
<evidence type="ECO:0000313" key="5">
    <source>
        <dbReference type="Proteomes" id="UP000095463"/>
    </source>
</evidence>
<evidence type="ECO:0000313" key="4">
    <source>
        <dbReference type="EMBL" id="OEO29231.1"/>
    </source>
</evidence>
<keyword evidence="5" id="KW-1185">Reference proteome</keyword>
<organism evidence="4 5">
    <name type="scientific">Devosia insulae DS-56</name>
    <dbReference type="NCBI Taxonomy" id="1116389"/>
    <lineage>
        <taxon>Bacteria</taxon>
        <taxon>Pseudomonadati</taxon>
        <taxon>Pseudomonadota</taxon>
        <taxon>Alphaproteobacteria</taxon>
        <taxon>Hyphomicrobiales</taxon>
        <taxon>Devosiaceae</taxon>
        <taxon>Devosia</taxon>
    </lineage>
</organism>
<dbReference type="GO" id="GO:0016020">
    <property type="term" value="C:membrane"/>
    <property type="evidence" value="ECO:0007669"/>
    <property type="project" value="TreeGrafter"/>
</dbReference>
<feature type="domain" description="SGNH" evidence="3">
    <location>
        <begin position="402"/>
        <end position="619"/>
    </location>
</feature>
<dbReference type="Pfam" id="PF19040">
    <property type="entry name" value="SGNH"/>
    <property type="match status" value="1"/>
</dbReference>
<dbReference type="GO" id="GO:0000271">
    <property type="term" value="P:polysaccharide biosynthetic process"/>
    <property type="evidence" value="ECO:0007669"/>
    <property type="project" value="TreeGrafter"/>
</dbReference>
<evidence type="ECO:0000256" key="1">
    <source>
        <dbReference type="SAM" id="Phobius"/>
    </source>
</evidence>
<dbReference type="Pfam" id="PF01757">
    <property type="entry name" value="Acyl_transf_3"/>
    <property type="match status" value="1"/>
</dbReference>
<evidence type="ECO:0000259" key="2">
    <source>
        <dbReference type="Pfam" id="PF01757"/>
    </source>
</evidence>
<feature type="transmembrane region" description="Helical" evidence="1">
    <location>
        <begin position="215"/>
        <end position="233"/>
    </location>
</feature>
<feature type="domain" description="Acyltransferase 3" evidence="2">
    <location>
        <begin position="1"/>
        <end position="316"/>
    </location>
</feature>
<dbReference type="EMBL" id="LAJE02000301">
    <property type="protein sequence ID" value="OEO29231.1"/>
    <property type="molecule type" value="Genomic_DNA"/>
</dbReference>
<accession>A0A1E5XKV6</accession>
<proteinExistence type="predicted"/>
<keyword evidence="1" id="KW-0472">Membrane</keyword>
<feature type="transmembrane region" description="Helical" evidence="1">
    <location>
        <begin position="296"/>
        <end position="318"/>
    </location>
</feature>
<dbReference type="Proteomes" id="UP000095463">
    <property type="component" value="Unassembled WGS sequence"/>
</dbReference>
<dbReference type="PANTHER" id="PTHR23028:SF53">
    <property type="entry name" value="ACYL_TRANSF_3 DOMAIN-CONTAINING PROTEIN"/>
    <property type="match status" value="1"/>
</dbReference>
<dbReference type="PANTHER" id="PTHR23028">
    <property type="entry name" value="ACETYLTRANSFERASE"/>
    <property type="match status" value="1"/>
</dbReference>